<dbReference type="SUPFAM" id="SSF46785">
    <property type="entry name" value="Winged helix' DNA-binding domain"/>
    <property type="match status" value="1"/>
</dbReference>
<dbReference type="FunFam" id="1.10.10.10:FF:000001">
    <property type="entry name" value="LysR family transcriptional regulator"/>
    <property type="match status" value="1"/>
</dbReference>
<keyword evidence="2" id="KW-0805">Transcription regulation</keyword>
<dbReference type="RefSeq" id="WP_243647875.1">
    <property type="nucleotide sequence ID" value="NZ_SLYB01000002.1"/>
</dbReference>
<dbReference type="InterPro" id="IPR000847">
    <property type="entry name" value="LysR_HTH_N"/>
</dbReference>
<dbReference type="Pfam" id="PF00126">
    <property type="entry name" value="HTH_1"/>
    <property type="match status" value="1"/>
</dbReference>
<evidence type="ECO:0000256" key="4">
    <source>
        <dbReference type="ARBA" id="ARBA00023163"/>
    </source>
</evidence>
<dbReference type="PANTHER" id="PTHR30126">
    <property type="entry name" value="HTH-TYPE TRANSCRIPTIONAL REGULATOR"/>
    <property type="match status" value="1"/>
</dbReference>
<keyword evidence="3" id="KW-0238">DNA-binding</keyword>
<comment type="caution">
    <text evidence="6">The sequence shown here is derived from an EMBL/GenBank/DDBJ whole genome shotgun (WGS) entry which is preliminary data.</text>
</comment>
<evidence type="ECO:0000256" key="2">
    <source>
        <dbReference type="ARBA" id="ARBA00023015"/>
    </source>
</evidence>
<evidence type="ECO:0000313" key="6">
    <source>
        <dbReference type="EMBL" id="TCP97314.1"/>
    </source>
</evidence>
<dbReference type="InterPro" id="IPR036388">
    <property type="entry name" value="WH-like_DNA-bd_sf"/>
</dbReference>
<name>A0A4R2T8W9_9PAST</name>
<protein>
    <submittedName>
        <fullName evidence="6">Regulatory helix-turn-helix LysR family protein</fullName>
    </submittedName>
</protein>
<organism evidence="6 7">
    <name type="scientific">Cricetibacter osteomyelitidis</name>
    <dbReference type="NCBI Taxonomy" id="1521931"/>
    <lineage>
        <taxon>Bacteria</taxon>
        <taxon>Pseudomonadati</taxon>
        <taxon>Pseudomonadota</taxon>
        <taxon>Gammaproteobacteria</taxon>
        <taxon>Pasteurellales</taxon>
        <taxon>Pasteurellaceae</taxon>
        <taxon>Cricetibacter</taxon>
    </lineage>
</organism>
<dbReference type="PANTHER" id="PTHR30126:SF40">
    <property type="entry name" value="HTH-TYPE TRANSCRIPTIONAL REGULATOR GLTR"/>
    <property type="match status" value="1"/>
</dbReference>
<keyword evidence="7" id="KW-1185">Reference proteome</keyword>
<reference evidence="6 7" key="1">
    <citation type="submission" date="2019-03" db="EMBL/GenBank/DDBJ databases">
        <title>Genomic Encyclopedia of Type Strains, Phase IV (KMG-IV): sequencing the most valuable type-strain genomes for metagenomic binning, comparative biology and taxonomic classification.</title>
        <authorList>
            <person name="Goeker M."/>
        </authorList>
    </citation>
    <scope>NUCLEOTIDE SEQUENCE [LARGE SCALE GENOMIC DNA]</scope>
    <source>
        <strain evidence="6 7">DSM 28404</strain>
    </source>
</reference>
<evidence type="ECO:0000313" key="7">
    <source>
        <dbReference type="Proteomes" id="UP000295763"/>
    </source>
</evidence>
<accession>A0A4R2T8W9</accession>
<dbReference type="PRINTS" id="PR00039">
    <property type="entry name" value="HTHLYSR"/>
</dbReference>
<dbReference type="GO" id="GO:0003700">
    <property type="term" value="F:DNA-binding transcription factor activity"/>
    <property type="evidence" value="ECO:0007669"/>
    <property type="project" value="InterPro"/>
</dbReference>
<dbReference type="Proteomes" id="UP000295763">
    <property type="component" value="Unassembled WGS sequence"/>
</dbReference>
<dbReference type="Gene3D" id="1.10.10.10">
    <property type="entry name" value="Winged helix-like DNA-binding domain superfamily/Winged helix DNA-binding domain"/>
    <property type="match status" value="1"/>
</dbReference>
<sequence>MQSSTFGQLNIFHAIVAAGSIIGASRLLGIASPSISQALKLLEQHIGLPLFQRSTRKMTLTEAGQRLYDDTKYLVSSLDYALEGVKALKEQPPVRCG</sequence>
<dbReference type="InterPro" id="IPR036390">
    <property type="entry name" value="WH_DNA-bd_sf"/>
</dbReference>
<evidence type="ECO:0000256" key="1">
    <source>
        <dbReference type="ARBA" id="ARBA00009437"/>
    </source>
</evidence>
<evidence type="ECO:0000256" key="3">
    <source>
        <dbReference type="ARBA" id="ARBA00023125"/>
    </source>
</evidence>
<keyword evidence="4" id="KW-0804">Transcription</keyword>
<comment type="similarity">
    <text evidence="1">Belongs to the LysR transcriptional regulatory family.</text>
</comment>
<dbReference type="GO" id="GO:0000976">
    <property type="term" value="F:transcription cis-regulatory region binding"/>
    <property type="evidence" value="ECO:0007669"/>
    <property type="project" value="TreeGrafter"/>
</dbReference>
<gene>
    <name evidence="6" type="ORF">EDC44_102118</name>
</gene>
<evidence type="ECO:0000259" key="5">
    <source>
        <dbReference type="PROSITE" id="PS50931"/>
    </source>
</evidence>
<proteinExistence type="inferred from homology"/>
<dbReference type="PROSITE" id="PS50931">
    <property type="entry name" value="HTH_LYSR"/>
    <property type="match status" value="1"/>
</dbReference>
<feature type="domain" description="HTH lysR-type" evidence="5">
    <location>
        <begin position="1"/>
        <end position="61"/>
    </location>
</feature>
<dbReference type="EMBL" id="SLYB01000002">
    <property type="protein sequence ID" value="TCP97314.1"/>
    <property type="molecule type" value="Genomic_DNA"/>
</dbReference>
<dbReference type="AlphaFoldDB" id="A0A4R2T8W9"/>